<protein>
    <submittedName>
        <fullName evidence="1">Uncharacterized protein</fullName>
    </submittedName>
</protein>
<name>A0ABY8NX55_9GAMM</name>
<keyword evidence="2" id="KW-1185">Reference proteome</keyword>
<geneLocation type="plasmid" evidence="1 2">
    <name>paNv_CAN11</name>
</geneLocation>
<reference evidence="1" key="1">
    <citation type="submission" date="2023-04" db="EMBL/GenBank/DDBJ databases">
        <title>Genome dynamics across the evolutionary transition to endosymbiosis.</title>
        <authorList>
            <person name="Siozios S."/>
            <person name="Nadal-Jimenez P."/>
            <person name="Azagi T."/>
            <person name="Sprong H."/>
            <person name="Frost C.L."/>
            <person name="Parratt S.R."/>
            <person name="Taylor G."/>
            <person name="Brettell L."/>
            <person name="Lew K.C."/>
            <person name="Croft L."/>
            <person name="King K.C."/>
            <person name="Brockhurst M.A."/>
            <person name="Hypsa V."/>
            <person name="Novakova E."/>
            <person name="Darby A.C."/>
            <person name="Hurst G.D.D."/>
        </authorList>
    </citation>
    <scope>NUCLEOTIDE SEQUENCE</scope>
    <source>
        <strain evidence="1">ANv_CAN</strain>
        <plasmid evidence="1">paNv_CAN11</plasmid>
    </source>
</reference>
<evidence type="ECO:0000313" key="2">
    <source>
        <dbReference type="Proteomes" id="UP001177592"/>
    </source>
</evidence>
<dbReference type="EMBL" id="CP123534">
    <property type="protein sequence ID" value="WGM08965.1"/>
    <property type="molecule type" value="Genomic_DNA"/>
</dbReference>
<dbReference type="RefSeq" id="WP_280622702.1">
    <property type="nucleotide sequence ID" value="NZ_CP123534.1"/>
</dbReference>
<evidence type="ECO:0000313" key="1">
    <source>
        <dbReference type="EMBL" id="WGM08965.1"/>
    </source>
</evidence>
<organism evidence="1 2">
    <name type="scientific">Arsenophonus nasoniae</name>
    <name type="common">son-killer infecting Nasonia vitripennis</name>
    <dbReference type="NCBI Taxonomy" id="638"/>
    <lineage>
        <taxon>Bacteria</taxon>
        <taxon>Pseudomonadati</taxon>
        <taxon>Pseudomonadota</taxon>
        <taxon>Gammaproteobacteria</taxon>
        <taxon>Enterobacterales</taxon>
        <taxon>Morganellaceae</taxon>
        <taxon>Arsenophonus</taxon>
    </lineage>
</organism>
<keyword evidence="1" id="KW-0614">Plasmid</keyword>
<dbReference type="Proteomes" id="UP001177592">
    <property type="component" value="Plasmid paNv_CAN11"/>
</dbReference>
<proteinExistence type="predicted"/>
<accession>A0ABY8NX55</accession>
<sequence length="278" mass="31105">MNKMKCLITENQSGNVVILSKGGEYQSKITESEIFKDWISASQRESIAKIISEKIPKINYGRLPESIVYSPEGHEDLYAKTKSKHVVKKISIDDVVQEDFSKPSTNIISVQEFSNDNSDRNVRFTAAISGSNTITVQSSWDKNKADHLDLDIGLSLEISGFKFAPTFKIGETVSHSVNSVIGKSDLTLHRSTADFTLKPKEKAIVELKNDEYQVNARIVYSISLSGVIFAGYRIENNNIHYTGVSIEDVMRLANIPNEIKVEQNLNISGYLHSNILFK</sequence>
<gene>
    <name evidence="1" type="ORF">QE258_26770</name>
</gene>